<evidence type="ECO:0000256" key="1">
    <source>
        <dbReference type="SAM" id="MobiDB-lite"/>
    </source>
</evidence>
<proteinExistence type="predicted"/>
<dbReference type="Pfam" id="PF12222">
    <property type="entry name" value="PNGaseA"/>
    <property type="match status" value="1"/>
</dbReference>
<reference evidence="4 5" key="1">
    <citation type="journal article" date="2006" name="Science">
        <title>The genome of black cottonwood, Populus trichocarpa (Torr. &amp; Gray).</title>
        <authorList>
            <person name="Tuskan G.A."/>
            <person name="Difazio S."/>
            <person name="Jansson S."/>
            <person name="Bohlmann J."/>
            <person name="Grigoriev I."/>
            <person name="Hellsten U."/>
            <person name="Putnam N."/>
            <person name="Ralph S."/>
            <person name="Rombauts S."/>
            <person name="Salamov A."/>
            <person name="Schein J."/>
            <person name="Sterck L."/>
            <person name="Aerts A."/>
            <person name="Bhalerao R.R."/>
            <person name="Bhalerao R.P."/>
            <person name="Blaudez D."/>
            <person name="Boerjan W."/>
            <person name="Brun A."/>
            <person name="Brunner A."/>
            <person name="Busov V."/>
            <person name="Campbell M."/>
            <person name="Carlson J."/>
            <person name="Chalot M."/>
            <person name="Chapman J."/>
            <person name="Chen G.L."/>
            <person name="Cooper D."/>
            <person name="Coutinho P.M."/>
            <person name="Couturier J."/>
            <person name="Covert S."/>
            <person name="Cronk Q."/>
            <person name="Cunningham R."/>
            <person name="Davis J."/>
            <person name="Degroeve S."/>
            <person name="Dejardin A."/>
            <person name="Depamphilis C."/>
            <person name="Detter J."/>
            <person name="Dirks B."/>
            <person name="Dubchak I."/>
            <person name="Duplessis S."/>
            <person name="Ehlting J."/>
            <person name="Ellis B."/>
            <person name="Gendler K."/>
            <person name="Goodstein D."/>
            <person name="Gribskov M."/>
            <person name="Grimwood J."/>
            <person name="Groover A."/>
            <person name="Gunter L."/>
            <person name="Hamberger B."/>
            <person name="Heinze B."/>
            <person name="Helariutta Y."/>
            <person name="Henrissat B."/>
            <person name="Holligan D."/>
            <person name="Holt R."/>
            <person name="Huang W."/>
            <person name="Islam-Faridi N."/>
            <person name="Jones S."/>
            <person name="Jones-Rhoades M."/>
            <person name="Jorgensen R."/>
            <person name="Joshi C."/>
            <person name="Kangasjarvi J."/>
            <person name="Karlsson J."/>
            <person name="Kelleher C."/>
            <person name="Kirkpatrick R."/>
            <person name="Kirst M."/>
            <person name="Kohler A."/>
            <person name="Kalluri U."/>
            <person name="Larimer F."/>
            <person name="Leebens-Mack J."/>
            <person name="Leple J.C."/>
            <person name="Locascio P."/>
            <person name="Lou Y."/>
            <person name="Lucas S."/>
            <person name="Martin F."/>
            <person name="Montanini B."/>
            <person name="Napoli C."/>
            <person name="Nelson D.R."/>
            <person name="Nelson C."/>
            <person name="Nieminen K."/>
            <person name="Nilsson O."/>
            <person name="Pereda V."/>
            <person name="Peter G."/>
            <person name="Philippe R."/>
            <person name="Pilate G."/>
            <person name="Poliakov A."/>
            <person name="Razumovskaya J."/>
            <person name="Richardson P."/>
            <person name="Rinaldi C."/>
            <person name="Ritland K."/>
            <person name="Rouze P."/>
            <person name="Ryaboy D."/>
            <person name="Schmutz J."/>
            <person name="Schrader J."/>
            <person name="Segerman B."/>
            <person name="Shin H."/>
            <person name="Siddiqui A."/>
            <person name="Sterky F."/>
            <person name="Terry A."/>
            <person name="Tsai C.J."/>
            <person name="Uberbacher E."/>
            <person name="Unneberg P."/>
            <person name="Vahala J."/>
            <person name="Wall K."/>
            <person name="Wessler S."/>
            <person name="Yang G."/>
            <person name="Yin T."/>
            <person name="Douglas C."/>
            <person name="Marra M."/>
            <person name="Sandberg G."/>
            <person name="Van de Peer Y."/>
            <person name="Rokhsar D."/>
        </authorList>
    </citation>
    <scope>NUCLEOTIDE SEQUENCE [LARGE SCALE GENOMIC DNA]</scope>
    <source>
        <strain evidence="5">cv. Nisqually</strain>
    </source>
</reference>
<dbReference type="Proteomes" id="UP000006729">
    <property type="component" value="Chromosome 10"/>
</dbReference>
<protein>
    <recommendedName>
        <fullName evidence="3">Peptide N-acetyl-beta-D-glucosaminyl asparaginase amidase A N-terminal domain-containing protein</fullName>
    </recommendedName>
</protein>
<evidence type="ECO:0000256" key="2">
    <source>
        <dbReference type="SAM" id="SignalP"/>
    </source>
</evidence>
<evidence type="ECO:0000313" key="4">
    <source>
        <dbReference type="EMBL" id="RQO96917.1"/>
    </source>
</evidence>
<dbReference type="InParanoid" id="A0A3N7FN17"/>
<dbReference type="FunCoup" id="A0A3N7FN17">
    <property type="interactions" value="410"/>
</dbReference>
<name>A0A3N7FN17_POPTR</name>
<dbReference type="PANTHER" id="PTHR31104">
    <property type="entry name" value="PEPTIDE-N4-(N-ACETYL-BETA-GLUCOSAMINYL)ASPARAGINE AMIDASE A PROTEIN"/>
    <property type="match status" value="1"/>
</dbReference>
<dbReference type="AlphaFoldDB" id="A0A3N7FN17"/>
<sequence length="646" mass="72690">MHPSPTLFLLLVVTASLPLARSTSPDHFFKPSSPPRSPSPEPEPSPEPKEYFELTHPLPGDRLTPSCVLQTINHSFANTINKPPFSTPYYPPLDCPPPWSHVTLEFHVKSKGDQYDRVSALWLGGSELLRTSTAEPEEHGIFWNVRKDITKYSSLLVQNYLNFTLMLENIVNDIYTGVYHVNVTLYFYKDNAVKVPLTGINQNLIAPVLQSPLFGDKSMYDPPADLIIPISASDSTKGYWFIIESELDVKFEKVRFPLNTRKVVLELYVSFHGNDEFWYSNPSNSYIRMNNLSTPRGNGAFREVFVTIDGKLVGSEMPFPVIFTGGINPLFWEPVVAIGAFNLPSYDFDLTPFLGMLLDGKDHVFGIGVTDGIEYWLVDANLHVWLDTASTVVEAKNVVNINPASEISRREGFQSLDGSFEIKAEKFTRLEGWVKSSSGNLTTSITQEVRLRSSIRFRKNGSYKVVKQSIKVRREAKVLNDVGGLVSRVIVRKKYPLKVITVTLPGLKNDTSILVTNVTHEVNERIRIGKLSSHVNNKQVSNGWMEVKDHSVLSGEVMTNQTYVCRDEFGCYVRIVAALNGTLIKDDSANVCPSVKFPLSDEKGCPTCLRFGKKTGQKKILRKIGENHLLTTLIMPRDEHPYMKFH</sequence>
<feature type="domain" description="Peptide N-acetyl-beta-D-glucosaminyl asparaginase amidase A N-terminal" evidence="3">
    <location>
        <begin position="65"/>
        <end position="397"/>
    </location>
</feature>
<dbReference type="EMBL" id="CM009299">
    <property type="protein sequence ID" value="RQO96917.1"/>
    <property type="molecule type" value="Genomic_DNA"/>
</dbReference>
<gene>
    <name evidence="4" type="ORF">POPTR_010G185100</name>
</gene>
<keyword evidence="2" id="KW-0732">Signal</keyword>
<feature type="region of interest" description="Disordered" evidence="1">
    <location>
        <begin position="24"/>
        <end position="55"/>
    </location>
</feature>
<dbReference type="InterPro" id="IPR021102">
    <property type="entry name" value="PNGase_A"/>
</dbReference>
<feature type="compositionally biased region" description="Pro residues" evidence="1">
    <location>
        <begin position="32"/>
        <end position="45"/>
    </location>
</feature>
<dbReference type="InterPro" id="IPR056948">
    <property type="entry name" value="PNGaseA_N"/>
</dbReference>
<feature type="chain" id="PRO_5018149174" description="Peptide N-acetyl-beta-D-glucosaminyl asparaginase amidase A N-terminal domain-containing protein" evidence="2">
    <location>
        <begin position="23"/>
        <end position="646"/>
    </location>
</feature>
<accession>A0A3N7FN17</accession>
<organism evidence="4 5">
    <name type="scientific">Populus trichocarpa</name>
    <name type="common">Western balsam poplar</name>
    <name type="synonym">Populus balsamifera subsp. trichocarpa</name>
    <dbReference type="NCBI Taxonomy" id="3694"/>
    <lineage>
        <taxon>Eukaryota</taxon>
        <taxon>Viridiplantae</taxon>
        <taxon>Streptophyta</taxon>
        <taxon>Embryophyta</taxon>
        <taxon>Tracheophyta</taxon>
        <taxon>Spermatophyta</taxon>
        <taxon>Magnoliopsida</taxon>
        <taxon>eudicotyledons</taxon>
        <taxon>Gunneridae</taxon>
        <taxon>Pentapetalae</taxon>
        <taxon>rosids</taxon>
        <taxon>fabids</taxon>
        <taxon>Malpighiales</taxon>
        <taxon>Salicaceae</taxon>
        <taxon>Saliceae</taxon>
        <taxon>Populus</taxon>
    </lineage>
</organism>
<keyword evidence="5" id="KW-1185">Reference proteome</keyword>
<evidence type="ECO:0000313" key="5">
    <source>
        <dbReference type="Proteomes" id="UP000006729"/>
    </source>
</evidence>
<evidence type="ECO:0000259" key="3">
    <source>
        <dbReference type="Pfam" id="PF12222"/>
    </source>
</evidence>
<feature type="signal peptide" evidence="2">
    <location>
        <begin position="1"/>
        <end position="22"/>
    </location>
</feature>